<dbReference type="SUPFAM" id="SSF51126">
    <property type="entry name" value="Pectin lyase-like"/>
    <property type="match status" value="1"/>
</dbReference>
<dbReference type="PANTHER" id="PTHR31736">
    <property type="match status" value="1"/>
</dbReference>
<sequence length="441" mass="46979">MQSYAAVFLSFLAAVQPFVSAQLSGTVGPTTTRAQKAATKVCNILDYGGTASATTDNSDAIASAWAACKSGGEVYIPSGDYGLGTWLTLTGGSAISINLEGTIYRTGTASGNMIYIEHTTDFEFYSGNSKGAVQGYGYEFHKDGTYGPRILRFYKVTDFSFHDIALVDSPAFHFTLDSCTNGEVYNTIIRGGNEGGLDGLDVFSDNIWVHDVEVTNKDECVTVKSPSSNILVESIFCNWSGGSAIGSLGADTDIHDIEYNHIYSQNCNQMFMIKSNGGSGELYNAAFNNFQGHSNAYTLDLDSAWSSETKATGDGVQYTNISFSHWHGTSSNGAKRPVIRVICQEAVPCTEIDISSFYVWTDSGSDVEYLCENAYGSGPCVKATSTGAYTTTATVTTVSDYAYTTMPGELTAGLGLTTSIAIPTIPTSFYPGLKPTSSLLG</sequence>
<dbReference type="Gene3D" id="2.160.20.10">
    <property type="entry name" value="Single-stranded right-handed beta-helix, Pectin lyase-like"/>
    <property type="match status" value="1"/>
</dbReference>
<dbReference type="AlphaFoldDB" id="A0AAN9UEL6"/>
<evidence type="ECO:0000256" key="10">
    <source>
        <dbReference type="RuleBase" id="RU361169"/>
    </source>
</evidence>
<evidence type="ECO:0000256" key="2">
    <source>
        <dbReference type="ARBA" id="ARBA00008834"/>
    </source>
</evidence>
<evidence type="ECO:0000313" key="12">
    <source>
        <dbReference type="EMBL" id="KAK7746829.1"/>
    </source>
</evidence>
<evidence type="ECO:0000256" key="5">
    <source>
        <dbReference type="ARBA" id="ARBA00022801"/>
    </source>
</evidence>
<proteinExistence type="inferred from homology"/>
<dbReference type="InterPro" id="IPR011050">
    <property type="entry name" value="Pectin_lyase_fold/virulence"/>
</dbReference>
<dbReference type="GO" id="GO:0005975">
    <property type="term" value="P:carbohydrate metabolic process"/>
    <property type="evidence" value="ECO:0007669"/>
    <property type="project" value="InterPro"/>
</dbReference>
<keyword evidence="7" id="KW-0325">Glycoprotein</keyword>
<dbReference type="GO" id="GO:0004650">
    <property type="term" value="F:polygalacturonase activity"/>
    <property type="evidence" value="ECO:0007669"/>
    <property type="project" value="InterPro"/>
</dbReference>
<keyword evidence="9" id="KW-0961">Cell wall biogenesis/degradation</keyword>
<keyword evidence="5 10" id="KW-0378">Hydrolase</keyword>
<evidence type="ECO:0008006" key="14">
    <source>
        <dbReference type="Google" id="ProtNLM"/>
    </source>
</evidence>
<comment type="caution">
    <text evidence="12">The sequence shown here is derived from an EMBL/GenBank/DDBJ whole genome shotgun (WGS) entry which is preliminary data.</text>
</comment>
<evidence type="ECO:0000256" key="7">
    <source>
        <dbReference type="ARBA" id="ARBA00023180"/>
    </source>
</evidence>
<feature type="chain" id="PRO_5042988984" description="Rhamnogalacturonase A" evidence="11">
    <location>
        <begin position="22"/>
        <end position="441"/>
    </location>
</feature>
<keyword evidence="3" id="KW-0964">Secreted</keyword>
<name>A0AAN9UEL6_9PEZI</name>
<dbReference type="Proteomes" id="UP001320245">
    <property type="component" value="Unassembled WGS sequence"/>
</dbReference>
<evidence type="ECO:0000313" key="13">
    <source>
        <dbReference type="Proteomes" id="UP001320245"/>
    </source>
</evidence>
<comment type="similarity">
    <text evidence="2 10">Belongs to the glycosyl hydrolase 28 family.</text>
</comment>
<evidence type="ECO:0000256" key="6">
    <source>
        <dbReference type="ARBA" id="ARBA00023157"/>
    </source>
</evidence>
<evidence type="ECO:0000256" key="11">
    <source>
        <dbReference type="SAM" id="SignalP"/>
    </source>
</evidence>
<dbReference type="PANTHER" id="PTHR31736:SF19">
    <property type="entry name" value="PECTIN LYASE SUPERFAMILY PROTEIN-RELATED"/>
    <property type="match status" value="1"/>
</dbReference>
<gene>
    <name evidence="12" type="ORF">SLS53_002017</name>
</gene>
<dbReference type="Pfam" id="PF00295">
    <property type="entry name" value="Glyco_hydro_28"/>
    <property type="match status" value="1"/>
</dbReference>
<dbReference type="InterPro" id="IPR000743">
    <property type="entry name" value="Glyco_hydro_28"/>
</dbReference>
<feature type="signal peptide" evidence="11">
    <location>
        <begin position="1"/>
        <end position="21"/>
    </location>
</feature>
<evidence type="ECO:0000256" key="3">
    <source>
        <dbReference type="ARBA" id="ARBA00022525"/>
    </source>
</evidence>
<protein>
    <recommendedName>
        <fullName evidence="14">Rhamnogalacturonase A</fullName>
    </recommendedName>
</protein>
<evidence type="ECO:0000256" key="1">
    <source>
        <dbReference type="ARBA" id="ARBA00004613"/>
    </source>
</evidence>
<evidence type="ECO:0000256" key="4">
    <source>
        <dbReference type="ARBA" id="ARBA00022729"/>
    </source>
</evidence>
<keyword evidence="13" id="KW-1185">Reference proteome</keyword>
<dbReference type="GO" id="GO:0071555">
    <property type="term" value="P:cell wall organization"/>
    <property type="evidence" value="ECO:0007669"/>
    <property type="project" value="UniProtKB-KW"/>
</dbReference>
<reference evidence="12 13" key="1">
    <citation type="journal article" date="2023" name="PLoS ONE">
        <title>Cytospora paraplurivora sp. nov. isolated from orchards with fruit tree decline syndrome in Ontario, Canada.</title>
        <authorList>
            <person name="Ilyukhin E."/>
            <person name="Nguyen H.D.T."/>
            <person name="Castle A.J."/>
            <person name="Ellouze W."/>
        </authorList>
    </citation>
    <scope>NUCLEOTIDE SEQUENCE [LARGE SCALE GENOMIC DNA]</scope>
    <source>
        <strain evidence="12 13">FDS-564</strain>
    </source>
</reference>
<evidence type="ECO:0000256" key="8">
    <source>
        <dbReference type="ARBA" id="ARBA00023295"/>
    </source>
</evidence>
<comment type="subcellular location">
    <subcellularLocation>
        <location evidence="1">Secreted</location>
    </subcellularLocation>
</comment>
<dbReference type="GO" id="GO:0005576">
    <property type="term" value="C:extracellular region"/>
    <property type="evidence" value="ECO:0007669"/>
    <property type="project" value="UniProtKB-SubCell"/>
</dbReference>
<keyword evidence="8 10" id="KW-0326">Glycosidase</keyword>
<organism evidence="12 13">
    <name type="scientific">Cytospora paraplurivora</name>
    <dbReference type="NCBI Taxonomy" id="2898453"/>
    <lineage>
        <taxon>Eukaryota</taxon>
        <taxon>Fungi</taxon>
        <taxon>Dikarya</taxon>
        <taxon>Ascomycota</taxon>
        <taxon>Pezizomycotina</taxon>
        <taxon>Sordariomycetes</taxon>
        <taxon>Sordariomycetidae</taxon>
        <taxon>Diaporthales</taxon>
        <taxon>Cytosporaceae</taxon>
        <taxon>Cytospora</taxon>
    </lineage>
</organism>
<dbReference type="GO" id="GO:0046576">
    <property type="term" value="F:rhamnogalacturonan alpha-L-rhamnopyranosyl-(1-&gt;4)-alpha-D-galactopyranosyluronide lyase activity"/>
    <property type="evidence" value="ECO:0007669"/>
    <property type="project" value="UniProtKB-ARBA"/>
</dbReference>
<keyword evidence="6" id="KW-1015">Disulfide bond</keyword>
<dbReference type="EMBL" id="JAJSPL020000005">
    <property type="protein sequence ID" value="KAK7746829.1"/>
    <property type="molecule type" value="Genomic_DNA"/>
</dbReference>
<keyword evidence="4 11" id="KW-0732">Signal</keyword>
<evidence type="ECO:0000256" key="9">
    <source>
        <dbReference type="ARBA" id="ARBA00023316"/>
    </source>
</evidence>
<accession>A0AAN9UEL6</accession>
<dbReference type="InterPro" id="IPR012334">
    <property type="entry name" value="Pectin_lyas_fold"/>
</dbReference>